<dbReference type="Gene3D" id="3.30.750.24">
    <property type="entry name" value="STAS domain"/>
    <property type="match status" value="1"/>
</dbReference>
<sequence>MKSEIKENHVLVTDEKDDMCGFAQFLANIFEQFENKNVIVDLQKYKSATLQDFLCFLELSNKHRSDKNSFVIVNSSMSSEEIPEELMVVPTLQEAEDVVQMEEIERDLGF</sequence>
<proteinExistence type="predicted"/>
<organism evidence="1 2">
    <name type="scientific">Nonlabens spongiae</name>
    <dbReference type="NCBI Taxonomy" id="331648"/>
    <lineage>
        <taxon>Bacteria</taxon>
        <taxon>Pseudomonadati</taxon>
        <taxon>Bacteroidota</taxon>
        <taxon>Flavobacteriia</taxon>
        <taxon>Flavobacteriales</taxon>
        <taxon>Flavobacteriaceae</taxon>
        <taxon>Nonlabens</taxon>
    </lineage>
</organism>
<evidence type="ECO:0000313" key="2">
    <source>
        <dbReference type="Proteomes" id="UP000193431"/>
    </source>
</evidence>
<name>A0A1W6MJW2_9FLAO</name>
<evidence type="ECO:0000313" key="1">
    <source>
        <dbReference type="EMBL" id="ARN77796.1"/>
    </source>
</evidence>
<dbReference type="Proteomes" id="UP000193431">
    <property type="component" value="Chromosome"/>
</dbReference>
<dbReference type="RefSeq" id="WP_085766595.1">
    <property type="nucleotide sequence ID" value="NZ_CP019344.1"/>
</dbReference>
<dbReference type="OrthoDB" id="1442602at2"/>
<reference evidence="1 2" key="1">
    <citation type="submission" date="2016-11" db="EMBL/GenBank/DDBJ databases">
        <title>Trade-off between light-utilization and light-protection in marine flavobacteria.</title>
        <authorList>
            <person name="Kumagai Y."/>
        </authorList>
    </citation>
    <scope>NUCLEOTIDE SEQUENCE [LARGE SCALE GENOMIC DNA]</scope>
    <source>
        <strain evidence="1 2">JCM 13191</strain>
    </source>
</reference>
<protein>
    <submittedName>
        <fullName evidence="1">Ribonuclease Z</fullName>
    </submittedName>
</protein>
<gene>
    <name evidence="1" type="ORF">BST97_07170</name>
</gene>
<keyword evidence="2" id="KW-1185">Reference proteome</keyword>
<dbReference type="STRING" id="331648.BST97_07170"/>
<dbReference type="InterPro" id="IPR036513">
    <property type="entry name" value="STAS_dom_sf"/>
</dbReference>
<dbReference type="AlphaFoldDB" id="A0A1W6MJW2"/>
<dbReference type="EMBL" id="CP019344">
    <property type="protein sequence ID" value="ARN77796.1"/>
    <property type="molecule type" value="Genomic_DNA"/>
</dbReference>
<accession>A0A1W6MJW2</accession>